<evidence type="ECO:0000313" key="2">
    <source>
        <dbReference type="EMBL" id="TGZ76582.1"/>
    </source>
</evidence>
<evidence type="ECO:0000256" key="1">
    <source>
        <dbReference type="SAM" id="Phobius"/>
    </source>
</evidence>
<keyword evidence="1" id="KW-0472">Membrane</keyword>
<organism evidence="2 3">
    <name type="scientific">Ascodesmis nigricans</name>
    <dbReference type="NCBI Taxonomy" id="341454"/>
    <lineage>
        <taxon>Eukaryota</taxon>
        <taxon>Fungi</taxon>
        <taxon>Dikarya</taxon>
        <taxon>Ascomycota</taxon>
        <taxon>Pezizomycotina</taxon>
        <taxon>Pezizomycetes</taxon>
        <taxon>Pezizales</taxon>
        <taxon>Ascodesmidaceae</taxon>
        <taxon>Ascodesmis</taxon>
    </lineage>
</organism>
<accession>A0A4S2MIG6</accession>
<sequence length="105" mass="11859">MTPTLGFIKLLCLLCMPFITTIFHLGLGLRLGLCLRTYHKEHNGYARYRDNLRCSRSRERTQNKRGSGGICGSVLYSSVCTVGTWAYRMRKEEGRGIRGEGGEVI</sequence>
<gene>
    <name evidence="2" type="ORF">EX30DRAFT_344752</name>
</gene>
<protein>
    <submittedName>
        <fullName evidence="2">Uncharacterized protein</fullName>
    </submittedName>
</protein>
<reference evidence="2 3" key="1">
    <citation type="submission" date="2019-04" db="EMBL/GenBank/DDBJ databases">
        <title>Comparative genomics and transcriptomics to analyze fruiting body development in filamentous ascomycetes.</title>
        <authorList>
            <consortium name="DOE Joint Genome Institute"/>
            <person name="Lutkenhaus R."/>
            <person name="Traeger S."/>
            <person name="Breuer J."/>
            <person name="Kuo A."/>
            <person name="Lipzen A."/>
            <person name="Pangilinan J."/>
            <person name="Dilworth D."/>
            <person name="Sandor L."/>
            <person name="Poggeler S."/>
            <person name="Barry K."/>
            <person name="Grigoriev I.V."/>
            <person name="Nowrousian M."/>
        </authorList>
    </citation>
    <scope>NUCLEOTIDE SEQUENCE [LARGE SCALE GENOMIC DNA]</scope>
    <source>
        <strain evidence="2 3">CBS 389.68</strain>
    </source>
</reference>
<proteinExistence type="predicted"/>
<keyword evidence="1" id="KW-1133">Transmembrane helix</keyword>
<dbReference type="Proteomes" id="UP000298138">
    <property type="component" value="Unassembled WGS sequence"/>
</dbReference>
<dbReference type="InParanoid" id="A0A4S2MIG6"/>
<dbReference type="EMBL" id="ML220172">
    <property type="protein sequence ID" value="TGZ76582.1"/>
    <property type="molecule type" value="Genomic_DNA"/>
</dbReference>
<name>A0A4S2MIG6_9PEZI</name>
<keyword evidence="1" id="KW-0812">Transmembrane</keyword>
<evidence type="ECO:0000313" key="3">
    <source>
        <dbReference type="Proteomes" id="UP000298138"/>
    </source>
</evidence>
<feature type="transmembrane region" description="Helical" evidence="1">
    <location>
        <begin position="6"/>
        <end position="27"/>
    </location>
</feature>
<dbReference type="AlphaFoldDB" id="A0A4S2MIG6"/>
<keyword evidence="3" id="KW-1185">Reference proteome</keyword>